<dbReference type="EMBL" id="VEVQ02000011">
    <property type="protein sequence ID" value="NHN27107.1"/>
    <property type="molecule type" value="Genomic_DNA"/>
</dbReference>
<comment type="subcellular location">
    <subcellularLocation>
        <location evidence="1">Cell outer membrane</location>
    </subcellularLocation>
</comment>
<name>A0ABX0ITI7_9FLAO</name>
<dbReference type="PROSITE" id="PS51257">
    <property type="entry name" value="PROKAR_LIPOPROTEIN"/>
    <property type="match status" value="1"/>
</dbReference>
<evidence type="ECO:0000259" key="6">
    <source>
        <dbReference type="Pfam" id="PF07980"/>
    </source>
</evidence>
<keyword evidence="5" id="KW-0998">Cell outer membrane</keyword>
<dbReference type="Pfam" id="PF14322">
    <property type="entry name" value="SusD-like_3"/>
    <property type="match status" value="1"/>
</dbReference>
<dbReference type="InterPro" id="IPR033985">
    <property type="entry name" value="SusD-like_N"/>
</dbReference>
<protein>
    <submittedName>
        <fullName evidence="8">RagB/SusD family nutrient uptake outer membrane protein</fullName>
    </submittedName>
</protein>
<reference evidence="8 9" key="3">
    <citation type="submission" date="2020-02" db="EMBL/GenBank/DDBJ databases">
        <title>Flavobacterium profundi sp. nov., isolated from a deep-sea seamount.</title>
        <authorList>
            <person name="Zhang D.-C."/>
        </authorList>
    </citation>
    <scope>NUCLEOTIDE SEQUENCE [LARGE SCALE GENOMIC DNA]</scope>
    <source>
        <strain evidence="8 9">EC11</strain>
    </source>
</reference>
<evidence type="ECO:0000313" key="8">
    <source>
        <dbReference type="EMBL" id="NHN27107.1"/>
    </source>
</evidence>
<keyword evidence="4" id="KW-0472">Membrane</keyword>
<comment type="similarity">
    <text evidence="2">Belongs to the SusD family.</text>
</comment>
<evidence type="ECO:0000256" key="4">
    <source>
        <dbReference type="ARBA" id="ARBA00023136"/>
    </source>
</evidence>
<reference evidence="8 9" key="2">
    <citation type="submission" date="2019-05" db="EMBL/GenBank/DDBJ databases">
        <authorList>
            <person name="Lianzixin W."/>
        </authorList>
    </citation>
    <scope>NUCLEOTIDE SEQUENCE [LARGE SCALE GENOMIC DNA]</scope>
    <source>
        <strain evidence="8 9">EC11</strain>
    </source>
</reference>
<dbReference type="Gene3D" id="1.25.40.390">
    <property type="match status" value="1"/>
</dbReference>
<feature type="domain" description="SusD-like N-terminal" evidence="7">
    <location>
        <begin position="94"/>
        <end position="248"/>
    </location>
</feature>
<dbReference type="Proteomes" id="UP000817854">
    <property type="component" value="Unassembled WGS sequence"/>
</dbReference>
<reference evidence="9" key="1">
    <citation type="submission" date="2019-05" db="EMBL/GenBank/DDBJ databases">
        <title>Flavobacterium profundi sp. nov., isolated from a deep-sea seamount.</title>
        <authorList>
            <person name="Zhang D.-C."/>
        </authorList>
    </citation>
    <scope>NUCLEOTIDE SEQUENCE [LARGE SCALE GENOMIC DNA]</scope>
    <source>
        <strain evidence="9">EC11</strain>
    </source>
</reference>
<dbReference type="RefSeq" id="WP_140963456.1">
    <property type="nucleotide sequence ID" value="NZ_VEVQ02000011.1"/>
</dbReference>
<evidence type="ECO:0000256" key="5">
    <source>
        <dbReference type="ARBA" id="ARBA00023237"/>
    </source>
</evidence>
<evidence type="ECO:0000259" key="7">
    <source>
        <dbReference type="Pfam" id="PF14322"/>
    </source>
</evidence>
<comment type="caution">
    <text evidence="8">The sequence shown here is derived from an EMBL/GenBank/DDBJ whole genome shotgun (WGS) entry which is preliminary data.</text>
</comment>
<evidence type="ECO:0000256" key="2">
    <source>
        <dbReference type="ARBA" id="ARBA00006275"/>
    </source>
</evidence>
<dbReference type="CDD" id="cd08977">
    <property type="entry name" value="SusD"/>
    <property type="match status" value="1"/>
</dbReference>
<sequence>MKNIIKILGISVFIFSLCSCSEEAILDLSPVNNISIEDAFSSPSLIESSMNGVYNAAAIGQYNSTNPNGGRGYIWGAAFVEQDDCRGEDVVNTATFYQLTYTATYDATTANNVYYWIDGYRLINRCNLMIEGVTTAAANGIISQSDADNYIGQSKFLRAITHFELLNHFARTYSTTSGATHLGIPYREVGINTQNEIDSELLKPRNTVAECYAKILADLDDAEAKISNTQLTKASKDAAIAFKTRVYLHKRDWNNVILEGNKLTAYTLTAEPDGVFDNNYANTESIFSILHASTNNPGVNAALASQYNRRRLVCISPIIWRDPSWLVDDKRRNETYDSDNNPDGMVFTFSGRKYTAKYRDGVNYTDAAPVIRYAEVLLNMAEAYARKTSPDLTESLNRLNTVRNRSLANPTTQAYTASTFADATELVGAILKERRIEFLMEGKRWGDIHRLQGDNLFPIDGIPAKIANGNPAAATFTLGTPYTGPLGVDAIPGNNFKFLWPIPQVELNSNPTLATQQNPGW</sequence>
<keyword evidence="3" id="KW-0732">Signal</keyword>
<evidence type="ECO:0000256" key="1">
    <source>
        <dbReference type="ARBA" id="ARBA00004442"/>
    </source>
</evidence>
<accession>A0ABX0ITI7</accession>
<feature type="domain" description="RagB/SusD" evidence="6">
    <location>
        <begin position="340"/>
        <end position="521"/>
    </location>
</feature>
<dbReference type="InterPro" id="IPR012944">
    <property type="entry name" value="SusD_RagB_dom"/>
</dbReference>
<dbReference type="SUPFAM" id="SSF48452">
    <property type="entry name" value="TPR-like"/>
    <property type="match status" value="1"/>
</dbReference>
<evidence type="ECO:0000256" key="3">
    <source>
        <dbReference type="ARBA" id="ARBA00022729"/>
    </source>
</evidence>
<gene>
    <name evidence="8" type="ORF">FIA58_015600</name>
</gene>
<keyword evidence="9" id="KW-1185">Reference proteome</keyword>
<evidence type="ECO:0000313" key="9">
    <source>
        <dbReference type="Proteomes" id="UP000817854"/>
    </source>
</evidence>
<proteinExistence type="inferred from homology"/>
<dbReference type="Pfam" id="PF07980">
    <property type="entry name" value="SusD_RagB"/>
    <property type="match status" value="1"/>
</dbReference>
<organism evidence="8 9">
    <name type="scientific">Flavobacterium jejuense</name>
    <dbReference type="NCBI Taxonomy" id="1544455"/>
    <lineage>
        <taxon>Bacteria</taxon>
        <taxon>Pseudomonadati</taxon>
        <taxon>Bacteroidota</taxon>
        <taxon>Flavobacteriia</taxon>
        <taxon>Flavobacteriales</taxon>
        <taxon>Flavobacteriaceae</taxon>
        <taxon>Flavobacterium</taxon>
    </lineage>
</organism>
<dbReference type="InterPro" id="IPR011990">
    <property type="entry name" value="TPR-like_helical_dom_sf"/>
</dbReference>